<dbReference type="InterPro" id="IPR036721">
    <property type="entry name" value="RCK_C_sf"/>
</dbReference>
<evidence type="ECO:0000256" key="3">
    <source>
        <dbReference type="ARBA" id="ARBA00022692"/>
    </source>
</evidence>
<feature type="transmembrane region" description="Helical" evidence="7">
    <location>
        <begin position="490"/>
        <end position="522"/>
    </location>
</feature>
<dbReference type="GO" id="GO:0055085">
    <property type="term" value="P:transmembrane transport"/>
    <property type="evidence" value="ECO:0007669"/>
    <property type="project" value="InterPro"/>
</dbReference>
<dbReference type="Gene3D" id="3.30.70.1450">
    <property type="entry name" value="Regulator of K+ conductance, C-terminal domain"/>
    <property type="match status" value="2"/>
</dbReference>
<keyword evidence="5 7" id="KW-1133">Transmembrane helix</keyword>
<feature type="transmembrane region" description="Helical" evidence="7">
    <location>
        <begin position="455"/>
        <end position="478"/>
    </location>
</feature>
<dbReference type="AlphaFoldDB" id="H1YX15"/>
<evidence type="ECO:0000313" key="9">
    <source>
        <dbReference type="EMBL" id="EHQ34938.1"/>
    </source>
</evidence>
<comment type="subcellular location">
    <subcellularLocation>
        <location evidence="1">Membrane</location>
        <topology evidence="1">Multi-pass membrane protein</topology>
    </subcellularLocation>
</comment>
<keyword evidence="3 7" id="KW-0812">Transmembrane</keyword>
<feature type="transmembrane region" description="Helical" evidence="7">
    <location>
        <begin position="140"/>
        <end position="161"/>
    </location>
</feature>
<keyword evidence="10" id="KW-1185">Reference proteome</keyword>
<dbReference type="PANTHER" id="PTHR43652">
    <property type="entry name" value="BASIC AMINO ACID ANTIPORTER YFCC-RELATED"/>
    <property type="match status" value="1"/>
</dbReference>
<dbReference type="Proteomes" id="UP000005741">
    <property type="component" value="Chromosome"/>
</dbReference>
<dbReference type="STRING" id="937775.Metlim_0816"/>
<feature type="transmembrane region" description="Helical" evidence="7">
    <location>
        <begin position="528"/>
        <end position="548"/>
    </location>
</feature>
<keyword evidence="4" id="KW-0677">Repeat</keyword>
<dbReference type="EMBL" id="CM001436">
    <property type="protein sequence ID" value="EHQ34938.1"/>
    <property type="molecule type" value="Genomic_DNA"/>
</dbReference>
<dbReference type="RefSeq" id="WP_004076652.1">
    <property type="nucleotide sequence ID" value="NZ_CM001436.1"/>
</dbReference>
<keyword evidence="6 7" id="KW-0472">Membrane</keyword>
<dbReference type="HOGENOM" id="CLU_005170_6_1_2"/>
<feature type="transmembrane region" description="Helical" evidence="7">
    <location>
        <begin position="97"/>
        <end position="119"/>
    </location>
</feature>
<feature type="transmembrane region" description="Helical" evidence="7">
    <location>
        <begin position="569"/>
        <end position="592"/>
    </location>
</feature>
<feature type="transmembrane region" description="Helical" evidence="7">
    <location>
        <begin position="28"/>
        <end position="44"/>
    </location>
</feature>
<accession>H1YX15</accession>
<proteinExistence type="predicted"/>
<feature type="domain" description="Citrate transporter-like" evidence="8">
    <location>
        <begin position="17"/>
        <end position="540"/>
    </location>
</feature>
<gene>
    <name evidence="9" type="ORF">Metlim_0816</name>
</gene>
<feature type="transmembrane region" description="Helical" evidence="7">
    <location>
        <begin position="56"/>
        <end position="77"/>
    </location>
</feature>
<dbReference type="Pfam" id="PF03600">
    <property type="entry name" value="CitMHS"/>
    <property type="match status" value="1"/>
</dbReference>
<organism evidence="9 10">
    <name type="scientific">Methanoplanus limicola DSM 2279</name>
    <dbReference type="NCBI Taxonomy" id="937775"/>
    <lineage>
        <taxon>Archaea</taxon>
        <taxon>Methanobacteriati</taxon>
        <taxon>Methanobacteriota</taxon>
        <taxon>Stenosarchaea group</taxon>
        <taxon>Methanomicrobia</taxon>
        <taxon>Methanomicrobiales</taxon>
        <taxon>Methanomicrobiaceae</taxon>
        <taxon>Methanoplanus</taxon>
    </lineage>
</organism>
<protein>
    <submittedName>
        <fullName evidence="9">Citrate transporter</fullName>
    </submittedName>
</protein>
<evidence type="ECO:0000256" key="7">
    <source>
        <dbReference type="SAM" id="Phobius"/>
    </source>
</evidence>
<feature type="transmembrane region" description="Helical" evidence="7">
    <location>
        <begin position="410"/>
        <end position="443"/>
    </location>
</feature>
<evidence type="ECO:0000256" key="2">
    <source>
        <dbReference type="ARBA" id="ARBA00022448"/>
    </source>
</evidence>
<dbReference type="PANTHER" id="PTHR43652:SF2">
    <property type="entry name" value="BASIC AMINO ACID ANTIPORTER YFCC-RELATED"/>
    <property type="match status" value="1"/>
</dbReference>
<dbReference type="GO" id="GO:0006813">
    <property type="term" value="P:potassium ion transport"/>
    <property type="evidence" value="ECO:0007669"/>
    <property type="project" value="InterPro"/>
</dbReference>
<feature type="transmembrane region" description="Helical" evidence="7">
    <location>
        <begin position="181"/>
        <end position="201"/>
    </location>
</feature>
<evidence type="ECO:0000256" key="4">
    <source>
        <dbReference type="ARBA" id="ARBA00022737"/>
    </source>
</evidence>
<evidence type="ECO:0000259" key="8">
    <source>
        <dbReference type="Pfam" id="PF03600"/>
    </source>
</evidence>
<evidence type="ECO:0000256" key="1">
    <source>
        <dbReference type="ARBA" id="ARBA00004141"/>
    </source>
</evidence>
<dbReference type="OrthoDB" id="21388at2157"/>
<keyword evidence="2" id="KW-0813">Transport</keyword>
<evidence type="ECO:0000256" key="6">
    <source>
        <dbReference type="ARBA" id="ARBA00023136"/>
    </source>
</evidence>
<dbReference type="InParanoid" id="H1YX15"/>
<evidence type="ECO:0000313" key="10">
    <source>
        <dbReference type="Proteomes" id="UP000005741"/>
    </source>
</evidence>
<sequence length="593" mass="63981">MDIQIILTLFVLILTVFLFVTEILRSDVSALIVLTTLVILGLVSPQEAFQGFSSEAVIAIAGVMVISSGIQKTGLMIKASRYILDIAGRNEKRLVGVVSIFEGFISAFLQNVGSAALFIPALMRISGITGIPSRRILLPIGYAAIIGGTVTMIGSATLILVNDFLTSAGYSPYGLFDVTPVGIALVITGVAYFFFFGKYVLPESDNPESDPEQEKIVKSWNLVSSIYYVRVVGTGSLKGVTRQEAELSKNYNLHLIALLQNNDVLYAPWVHTKFSDGQILALMGVKEDVGRFCSDFGVTIVPGGKLADSMSNDLVGFAEIIIRPKSHVAGKSIYDLNFRKIYGLEPLIVFSGQSEESAEFSDRLLNAGDTIVAHGPWDNIRKISSDPDFFVTTHIEGDTYRRTKEKGALACFLCSIFLTFTGLSIAVSFLIGAIGMILLGVLSSHEAYRSVEWEVIVLIGGIFPISVALSDSGFASWISGFIGTYLAGDLLIFLVATGIVMTVSTIIMTNIASTVVFVPIFIQMSSDLGINPAPVALLAGICASNSFLLPTHQVNALIKSPGNYKNSDFIRAGFGMTVLFLVVSVGLIYLFYY</sequence>
<dbReference type="InterPro" id="IPR004680">
    <property type="entry name" value="Cit_transptr-like_dom"/>
</dbReference>
<dbReference type="GO" id="GO:0005886">
    <property type="term" value="C:plasma membrane"/>
    <property type="evidence" value="ECO:0007669"/>
    <property type="project" value="TreeGrafter"/>
</dbReference>
<dbReference type="InterPro" id="IPR051679">
    <property type="entry name" value="DASS-Related_Transporters"/>
</dbReference>
<reference evidence="9 10" key="1">
    <citation type="submission" date="2011-10" db="EMBL/GenBank/DDBJ databases">
        <title>The Improved High-Quality Draft genome of Methanoplanus limicola DSM 2279.</title>
        <authorList>
            <consortium name="US DOE Joint Genome Institute (JGI-PGF)"/>
            <person name="Lucas S."/>
            <person name="Copeland A."/>
            <person name="Lapidus A."/>
            <person name="Glavina del Rio T."/>
            <person name="Dalin E."/>
            <person name="Tice H."/>
            <person name="Bruce D."/>
            <person name="Goodwin L."/>
            <person name="Pitluck S."/>
            <person name="Peters L."/>
            <person name="Mikhailova N."/>
            <person name="Lu M."/>
            <person name="Kyrpides N."/>
            <person name="Mavromatis K."/>
            <person name="Ivanova N."/>
            <person name="Markowitz V."/>
            <person name="Cheng J.-F."/>
            <person name="Hugenholtz P."/>
            <person name="Woyke T."/>
            <person name="Wu D."/>
            <person name="Wirth R."/>
            <person name="Brambilla E.-M."/>
            <person name="Klenk H.-P."/>
            <person name="Eisen J.A."/>
        </authorList>
    </citation>
    <scope>NUCLEOTIDE SEQUENCE [LARGE SCALE GENOMIC DNA]</scope>
    <source>
        <strain evidence="9 10">DSM 2279</strain>
    </source>
</reference>
<name>H1YX15_9EURY</name>
<evidence type="ECO:0000256" key="5">
    <source>
        <dbReference type="ARBA" id="ARBA00022989"/>
    </source>
</evidence>
<dbReference type="SUPFAM" id="SSF116726">
    <property type="entry name" value="TrkA C-terminal domain-like"/>
    <property type="match status" value="2"/>
</dbReference>
<dbReference type="PATRIC" id="fig|937775.9.peg.945"/>